<evidence type="ECO:0000256" key="4">
    <source>
        <dbReference type="ARBA" id="ARBA00023242"/>
    </source>
</evidence>
<evidence type="ECO:0000256" key="2">
    <source>
        <dbReference type="ARBA" id="ARBA00022723"/>
    </source>
</evidence>
<gene>
    <name evidence="6" type="ORF">B0H16DRAFT_324544</name>
</gene>
<dbReference type="AlphaFoldDB" id="A0AAD7HND3"/>
<dbReference type="GO" id="GO:0006351">
    <property type="term" value="P:DNA-templated transcription"/>
    <property type="evidence" value="ECO:0007669"/>
    <property type="project" value="InterPro"/>
</dbReference>
<dbReference type="GO" id="GO:0003677">
    <property type="term" value="F:DNA binding"/>
    <property type="evidence" value="ECO:0007669"/>
    <property type="project" value="UniProtKB-KW"/>
</dbReference>
<accession>A0AAD7HND3</accession>
<keyword evidence="3" id="KW-0238">DNA-binding</keyword>
<dbReference type="CDD" id="cd12148">
    <property type="entry name" value="fungal_TF_MHR"/>
    <property type="match status" value="1"/>
</dbReference>
<dbReference type="GO" id="GO:0005634">
    <property type="term" value="C:nucleus"/>
    <property type="evidence" value="ECO:0007669"/>
    <property type="project" value="UniProtKB-SubCell"/>
</dbReference>
<sequence>GLSCRIIPFFKLSAGDGNLVCGPCTADGFICTYGISSSRGERLLRSFTLGSDQVKLRRSEQAVYLTNLKLRLKAAEDALAGAQKNDSLNSQRLAKAIVRLGNPIPPADPDDAASVELADSFQALSLDHAPADPGFQGKSSVGMLVKVAVSAKPLYQRLLLTHRFAAPRPWTLKPWQDHSGALSHTLDFPPDDMMSSLVSLYFSSTNLRFLPLLHRPTFEGCIKQRLHLNDRGFATTLLLVCALGSLYLPSTSIPDPAFKWYDQVELSGLNQQPTLYDLQAYCLTAQFLYCTSNLRACWTAVVFGIRLAEDIGIHRARIQTPMSTPDEELKRRAMWILLIYDTQLGGMLGREFIMNQRDIDIPLPRECDDEHWNWQGPGPQPHNKPSSMAFFTTLIGLHRIAQFAFRALSRLFVNCKPLDHTAIAAGLHSALNMWYNQIPHHLTWEPDRPEGLFYDQAAALACLYYYTQITVHRRPLSANANRDPGEQSARERALR</sequence>
<evidence type="ECO:0000256" key="1">
    <source>
        <dbReference type="ARBA" id="ARBA00004123"/>
    </source>
</evidence>
<evidence type="ECO:0000313" key="7">
    <source>
        <dbReference type="Proteomes" id="UP001215598"/>
    </source>
</evidence>
<proteinExistence type="predicted"/>
<dbReference type="GO" id="GO:0008270">
    <property type="term" value="F:zinc ion binding"/>
    <property type="evidence" value="ECO:0007669"/>
    <property type="project" value="InterPro"/>
</dbReference>
<reference evidence="6" key="1">
    <citation type="submission" date="2023-03" db="EMBL/GenBank/DDBJ databases">
        <title>Massive genome expansion in bonnet fungi (Mycena s.s.) driven by repeated elements and novel gene families across ecological guilds.</title>
        <authorList>
            <consortium name="Lawrence Berkeley National Laboratory"/>
            <person name="Harder C.B."/>
            <person name="Miyauchi S."/>
            <person name="Viragh M."/>
            <person name="Kuo A."/>
            <person name="Thoen E."/>
            <person name="Andreopoulos B."/>
            <person name="Lu D."/>
            <person name="Skrede I."/>
            <person name="Drula E."/>
            <person name="Henrissat B."/>
            <person name="Morin E."/>
            <person name="Kohler A."/>
            <person name="Barry K."/>
            <person name="LaButti K."/>
            <person name="Morin E."/>
            <person name="Salamov A."/>
            <person name="Lipzen A."/>
            <person name="Mereny Z."/>
            <person name="Hegedus B."/>
            <person name="Baldrian P."/>
            <person name="Stursova M."/>
            <person name="Weitz H."/>
            <person name="Taylor A."/>
            <person name="Grigoriev I.V."/>
            <person name="Nagy L.G."/>
            <person name="Martin F."/>
            <person name="Kauserud H."/>
        </authorList>
    </citation>
    <scope>NUCLEOTIDE SEQUENCE</scope>
    <source>
        <strain evidence="6">CBHHK182m</strain>
    </source>
</reference>
<evidence type="ECO:0000259" key="5">
    <source>
        <dbReference type="SMART" id="SM00906"/>
    </source>
</evidence>
<dbReference type="InterPro" id="IPR050987">
    <property type="entry name" value="AtrR-like"/>
</dbReference>
<dbReference type="EMBL" id="JARKIB010000203">
    <property type="protein sequence ID" value="KAJ7724391.1"/>
    <property type="molecule type" value="Genomic_DNA"/>
</dbReference>
<comment type="subcellular location">
    <subcellularLocation>
        <location evidence="1">Nucleus</location>
    </subcellularLocation>
</comment>
<keyword evidence="7" id="KW-1185">Reference proteome</keyword>
<dbReference type="InterPro" id="IPR007219">
    <property type="entry name" value="XnlR_reg_dom"/>
</dbReference>
<feature type="non-terminal residue" evidence="6">
    <location>
        <position position="495"/>
    </location>
</feature>
<feature type="non-terminal residue" evidence="6">
    <location>
        <position position="1"/>
    </location>
</feature>
<name>A0AAD7HND3_9AGAR</name>
<feature type="domain" description="Xylanolytic transcriptional activator regulatory" evidence="5">
    <location>
        <begin position="297"/>
        <end position="370"/>
    </location>
</feature>
<keyword evidence="2" id="KW-0479">Metal-binding</keyword>
<dbReference type="SMART" id="SM00906">
    <property type="entry name" value="Fungal_trans"/>
    <property type="match status" value="1"/>
</dbReference>
<dbReference type="GO" id="GO:0003700">
    <property type="term" value="F:DNA-binding transcription factor activity"/>
    <property type="evidence" value="ECO:0007669"/>
    <property type="project" value="InterPro"/>
</dbReference>
<dbReference type="PANTHER" id="PTHR46910:SF3">
    <property type="entry name" value="HALOTOLERANCE PROTEIN 9-RELATED"/>
    <property type="match status" value="1"/>
</dbReference>
<comment type="caution">
    <text evidence="6">The sequence shown here is derived from an EMBL/GenBank/DDBJ whole genome shotgun (WGS) entry which is preliminary data.</text>
</comment>
<protein>
    <submittedName>
        <fullName evidence="6">Fungal-specific transcription factor domain-containing protein</fullName>
    </submittedName>
</protein>
<evidence type="ECO:0000313" key="6">
    <source>
        <dbReference type="EMBL" id="KAJ7724391.1"/>
    </source>
</evidence>
<evidence type="ECO:0000256" key="3">
    <source>
        <dbReference type="ARBA" id="ARBA00023125"/>
    </source>
</evidence>
<dbReference type="Proteomes" id="UP001215598">
    <property type="component" value="Unassembled WGS sequence"/>
</dbReference>
<dbReference type="PANTHER" id="PTHR46910">
    <property type="entry name" value="TRANSCRIPTION FACTOR PDR1"/>
    <property type="match status" value="1"/>
</dbReference>
<organism evidence="6 7">
    <name type="scientific">Mycena metata</name>
    <dbReference type="NCBI Taxonomy" id="1033252"/>
    <lineage>
        <taxon>Eukaryota</taxon>
        <taxon>Fungi</taxon>
        <taxon>Dikarya</taxon>
        <taxon>Basidiomycota</taxon>
        <taxon>Agaricomycotina</taxon>
        <taxon>Agaricomycetes</taxon>
        <taxon>Agaricomycetidae</taxon>
        <taxon>Agaricales</taxon>
        <taxon>Marasmiineae</taxon>
        <taxon>Mycenaceae</taxon>
        <taxon>Mycena</taxon>
    </lineage>
</organism>
<keyword evidence="4" id="KW-0539">Nucleus</keyword>
<dbReference type="Pfam" id="PF04082">
    <property type="entry name" value="Fungal_trans"/>
    <property type="match status" value="1"/>
</dbReference>